<dbReference type="GO" id="GO:0005743">
    <property type="term" value="C:mitochondrial inner membrane"/>
    <property type="evidence" value="ECO:0007669"/>
    <property type="project" value="UniProtKB-SubCell"/>
</dbReference>
<evidence type="ECO:0000256" key="1">
    <source>
        <dbReference type="ARBA" id="ARBA00007355"/>
    </source>
</evidence>
<dbReference type="Pfam" id="PF05071">
    <property type="entry name" value="NDUFA12"/>
    <property type="match status" value="1"/>
</dbReference>
<gene>
    <name evidence="3" type="ORF">Ptr86124_001340</name>
</gene>
<keyword evidence="2" id="KW-0496">Mitochondrion</keyword>
<evidence type="ECO:0000313" key="4">
    <source>
        <dbReference type="Proteomes" id="UP000249757"/>
    </source>
</evidence>
<comment type="caution">
    <text evidence="3">The sequence shown here is derived from an EMBL/GenBank/DDBJ whole genome shotgun (WGS) entry which is preliminary data.</text>
</comment>
<comment type="function">
    <text evidence="2">Accessory subunit of the mitochondrial membrane respiratory chain NADH dehydrogenase (Complex I), that is believed not to be involved in catalysis. Complex I functions in the transfer of electrons from NADH to the respiratory chain. The immediate electron acceptor for the enzyme is believed to be ubiquinone.</text>
</comment>
<keyword evidence="2" id="KW-0472">Membrane</keyword>
<proteinExistence type="inferred from homology"/>
<evidence type="ECO:0000313" key="3">
    <source>
        <dbReference type="EMBL" id="KAI1520972.1"/>
    </source>
</evidence>
<dbReference type="OrthoDB" id="274641at2759"/>
<keyword evidence="2" id="KW-0249">Electron transport</keyword>
<dbReference type="PANTHER" id="PTHR12910:SF2">
    <property type="entry name" value="NADH DEHYDROGENASE [UBIQUINONE] 1 ALPHA SUBCOMPLEX SUBUNIT 12"/>
    <property type="match status" value="1"/>
</dbReference>
<keyword evidence="4" id="KW-1185">Reference proteome</keyword>
<sequence length="149" mass="16903">MSTLMRTLRNLRRIGIKEYAHQMANIGDTKAGTLIGMDKYGNKYFENLEEELPLRTRWVDYKDHEFDPLNLDGTLPPLNRTDWDMHDLTIHFQARLDVIHGGQVARRGQASAAPGARLGAKGTQADAHVEPFRIQALQHVCAKNPIELM</sequence>
<dbReference type="EMBL" id="NRDI02000001">
    <property type="protein sequence ID" value="KAI1520972.1"/>
    <property type="molecule type" value="Genomic_DNA"/>
</dbReference>
<dbReference type="PANTHER" id="PTHR12910">
    <property type="entry name" value="NADH-UBIQUINONE OXIDOREDUCTASE SUBUNIT B17.2"/>
    <property type="match status" value="1"/>
</dbReference>
<dbReference type="AlphaFoldDB" id="A0A317BAS7"/>
<organism evidence="3 4">
    <name type="scientific">Pyrenophora tritici-repentis</name>
    <dbReference type="NCBI Taxonomy" id="45151"/>
    <lineage>
        <taxon>Eukaryota</taxon>
        <taxon>Fungi</taxon>
        <taxon>Dikarya</taxon>
        <taxon>Ascomycota</taxon>
        <taxon>Pezizomycotina</taxon>
        <taxon>Dothideomycetes</taxon>
        <taxon>Pleosporomycetidae</taxon>
        <taxon>Pleosporales</taxon>
        <taxon>Pleosporineae</taxon>
        <taxon>Pleosporaceae</taxon>
        <taxon>Pyrenophora</taxon>
    </lineage>
</organism>
<keyword evidence="2" id="KW-0813">Transport</keyword>
<protein>
    <recommendedName>
        <fullName evidence="2">NADH dehydrogenase [ubiquinone] 1 alpha subcomplex subunit</fullName>
    </recommendedName>
</protein>
<evidence type="ECO:0000256" key="2">
    <source>
        <dbReference type="RuleBase" id="RU363103"/>
    </source>
</evidence>
<dbReference type="GO" id="GO:0006979">
    <property type="term" value="P:response to oxidative stress"/>
    <property type="evidence" value="ECO:0007669"/>
    <property type="project" value="TreeGrafter"/>
</dbReference>
<reference evidence="4" key="1">
    <citation type="journal article" date="2022" name="Microb. Genom.">
        <title>A global pangenome for the wheat fungal pathogen Pyrenophora tritici-repentis and prediction of effector protein structural homology.</title>
        <authorList>
            <person name="Moolhuijzen P.M."/>
            <person name="See P.T."/>
            <person name="Shi G."/>
            <person name="Powell H.R."/>
            <person name="Cockram J."/>
            <person name="Jorgensen L.N."/>
            <person name="Benslimane H."/>
            <person name="Strelkov S.E."/>
            <person name="Turner J."/>
            <person name="Liu Z."/>
            <person name="Moffat C.S."/>
        </authorList>
    </citation>
    <scope>NUCLEOTIDE SEQUENCE [LARGE SCALE GENOMIC DNA]</scope>
</reference>
<keyword evidence="2" id="KW-0999">Mitochondrion inner membrane</keyword>
<dbReference type="GO" id="GO:0045271">
    <property type="term" value="C:respiratory chain complex I"/>
    <property type="evidence" value="ECO:0007669"/>
    <property type="project" value="InterPro"/>
</dbReference>
<comment type="subcellular location">
    <subcellularLocation>
        <location evidence="2">Mitochondrion inner membrane</location>
        <topology evidence="2">Peripheral membrane protein</topology>
        <orientation evidence="2">Matrix side</orientation>
    </subcellularLocation>
</comment>
<accession>A0A317BAS7</accession>
<keyword evidence="2" id="KW-0679">Respiratory chain</keyword>
<name>A0A317BAS7_9PLEO</name>
<comment type="similarity">
    <text evidence="1 2">Belongs to the complex I NDUFA12 subunit family.</text>
</comment>
<dbReference type="Proteomes" id="UP000249757">
    <property type="component" value="Unassembled WGS sequence"/>
</dbReference>
<dbReference type="InterPro" id="IPR007763">
    <property type="entry name" value="NDUFA12"/>
</dbReference>